<name>A0A8J3DDN4_9BACT</name>
<evidence type="ECO:0000256" key="3">
    <source>
        <dbReference type="RuleBase" id="RU362118"/>
    </source>
</evidence>
<dbReference type="InterPro" id="IPR015422">
    <property type="entry name" value="PyrdxlP-dep_Trfase_small"/>
</dbReference>
<sequence>MDDVIGYEEKRPATIAQVKYAYPRFVLHDYVVRAMNLATERLGLAGRAVFLLPSESAAQDCVRWLNAEDSAVVPESDFFCVSLPDNPELRHRAKVYLQHTGLCISSRHAEDYLRAHGQAPPSDSAIDNNFLSKGNSASKNCVAKESKIQVLNVLQSYLPTDEIHLANCGMNAFYGALRAARQVQAPRGRTRYLQLGWLYLDTQRILEQFLGPENKLTVQFDVFDETALRQLFAEAGDELAAIVTELPTNPLIQTPNVALLDELCRKHGVIRIYDPTIAGISSVDVLPHTDLLVTSLTKYAAHQGDVMIGAAAVNPTSPFADELSAALAGKCEQPYARDLARLAAQIDTMPEIATQQSANARGLIEWLEAHPAIRKVWHPRSAKTAANFNAIARSDDACGTVFTIELNGPLTDFYDNARIVKGPSFGTGFTMMCPFMYLAHFEEVTSEAGRARLLSYDLNPELIRMSAGIEPLEKIQEALGI</sequence>
<dbReference type="PANTHER" id="PTHR42699">
    <property type="match status" value="1"/>
</dbReference>
<dbReference type="GO" id="GO:0030170">
    <property type="term" value="F:pyridoxal phosphate binding"/>
    <property type="evidence" value="ECO:0007669"/>
    <property type="project" value="InterPro"/>
</dbReference>
<organism evidence="4 5">
    <name type="scientific">Cerasicoccus arenae</name>
    <dbReference type="NCBI Taxonomy" id="424488"/>
    <lineage>
        <taxon>Bacteria</taxon>
        <taxon>Pseudomonadati</taxon>
        <taxon>Verrucomicrobiota</taxon>
        <taxon>Opitutia</taxon>
        <taxon>Puniceicoccales</taxon>
        <taxon>Cerasicoccaceae</taxon>
        <taxon>Cerasicoccus</taxon>
    </lineage>
</organism>
<proteinExistence type="inferred from homology"/>
<reference evidence="4" key="2">
    <citation type="submission" date="2020-09" db="EMBL/GenBank/DDBJ databases">
        <authorList>
            <person name="Sun Q."/>
            <person name="Kim S."/>
        </authorList>
    </citation>
    <scope>NUCLEOTIDE SEQUENCE</scope>
    <source>
        <strain evidence="4">KCTC 12870</strain>
    </source>
</reference>
<reference evidence="4" key="1">
    <citation type="journal article" date="2014" name="Int. J. Syst. Evol. Microbiol.">
        <title>Complete genome sequence of Corynebacterium casei LMG S-19264T (=DSM 44701T), isolated from a smear-ripened cheese.</title>
        <authorList>
            <consortium name="US DOE Joint Genome Institute (JGI-PGF)"/>
            <person name="Walter F."/>
            <person name="Albersmeier A."/>
            <person name="Kalinowski J."/>
            <person name="Ruckert C."/>
        </authorList>
    </citation>
    <scope>NUCLEOTIDE SEQUENCE</scope>
    <source>
        <strain evidence="4">KCTC 12870</strain>
    </source>
</reference>
<dbReference type="GO" id="GO:0003962">
    <property type="term" value="F:cystathionine gamma-synthase activity"/>
    <property type="evidence" value="ECO:0007669"/>
    <property type="project" value="TreeGrafter"/>
</dbReference>
<dbReference type="Pfam" id="PF01053">
    <property type="entry name" value="Cys_Met_Meta_PP"/>
    <property type="match status" value="1"/>
</dbReference>
<dbReference type="SUPFAM" id="SSF53383">
    <property type="entry name" value="PLP-dependent transferases"/>
    <property type="match status" value="1"/>
</dbReference>
<dbReference type="InterPro" id="IPR015424">
    <property type="entry name" value="PyrdxlP-dep_Trfase"/>
</dbReference>
<evidence type="ECO:0000256" key="2">
    <source>
        <dbReference type="ARBA" id="ARBA00022898"/>
    </source>
</evidence>
<dbReference type="AlphaFoldDB" id="A0A8J3DDN4"/>
<evidence type="ECO:0000313" key="4">
    <source>
        <dbReference type="EMBL" id="GHB93963.1"/>
    </source>
</evidence>
<dbReference type="PANTHER" id="PTHR42699:SF1">
    <property type="entry name" value="CYSTATHIONINE GAMMA-SYNTHASE-RELATED"/>
    <property type="match status" value="1"/>
</dbReference>
<dbReference type="Gene3D" id="3.40.640.10">
    <property type="entry name" value="Type I PLP-dependent aspartate aminotransferase-like (Major domain)"/>
    <property type="match status" value="1"/>
</dbReference>
<dbReference type="InterPro" id="IPR015421">
    <property type="entry name" value="PyrdxlP-dep_Trfase_major"/>
</dbReference>
<evidence type="ECO:0000256" key="1">
    <source>
        <dbReference type="ARBA" id="ARBA00001933"/>
    </source>
</evidence>
<comment type="caution">
    <text evidence="4">The sequence shown here is derived from an EMBL/GenBank/DDBJ whole genome shotgun (WGS) entry which is preliminary data.</text>
</comment>
<comment type="cofactor">
    <cofactor evidence="1 3">
        <name>pyridoxal 5'-phosphate</name>
        <dbReference type="ChEBI" id="CHEBI:597326"/>
    </cofactor>
</comment>
<comment type="similarity">
    <text evidence="3">Belongs to the trans-sulfuration enzymes family.</text>
</comment>
<keyword evidence="2 3" id="KW-0663">Pyridoxal phosphate</keyword>
<protein>
    <submittedName>
        <fullName evidence="4">Cystathionine gamma-synthase</fullName>
    </submittedName>
</protein>
<gene>
    <name evidence="4" type="primary">metC</name>
    <name evidence="4" type="ORF">GCM10007047_06970</name>
</gene>
<dbReference type="GO" id="GO:0019346">
    <property type="term" value="P:transsulfuration"/>
    <property type="evidence" value="ECO:0007669"/>
    <property type="project" value="InterPro"/>
</dbReference>
<evidence type="ECO:0000313" key="5">
    <source>
        <dbReference type="Proteomes" id="UP000642829"/>
    </source>
</evidence>
<dbReference type="InterPro" id="IPR051750">
    <property type="entry name" value="Trans-sulfuration_enzymes"/>
</dbReference>
<keyword evidence="5" id="KW-1185">Reference proteome</keyword>
<dbReference type="Gene3D" id="3.90.1150.10">
    <property type="entry name" value="Aspartate Aminotransferase, domain 1"/>
    <property type="match status" value="1"/>
</dbReference>
<dbReference type="InterPro" id="IPR000277">
    <property type="entry name" value="Cys/Met-Metab_PyrdxlP-dep_enz"/>
</dbReference>
<dbReference type="EMBL" id="BMXG01000003">
    <property type="protein sequence ID" value="GHB93963.1"/>
    <property type="molecule type" value="Genomic_DNA"/>
</dbReference>
<dbReference type="Proteomes" id="UP000642829">
    <property type="component" value="Unassembled WGS sequence"/>
</dbReference>
<accession>A0A8J3DDN4</accession>